<dbReference type="GO" id="GO:0030956">
    <property type="term" value="C:glutamyl-tRNA(Gln) amidotransferase complex"/>
    <property type="evidence" value="ECO:0007669"/>
    <property type="project" value="InterPro"/>
</dbReference>
<comment type="subunit">
    <text evidence="8">Heterotrimer of A, B and C subunits.</text>
</comment>
<keyword evidence="3 8" id="KW-0547">Nucleotide-binding</keyword>
<dbReference type="Gene3D" id="3.90.1300.10">
    <property type="entry name" value="Amidase signature (AS) domain"/>
    <property type="match status" value="1"/>
</dbReference>
<evidence type="ECO:0000256" key="4">
    <source>
        <dbReference type="ARBA" id="ARBA00022840"/>
    </source>
</evidence>
<feature type="region of interest" description="Disordered" evidence="9">
    <location>
        <begin position="141"/>
        <end position="173"/>
    </location>
</feature>
<evidence type="ECO:0000256" key="2">
    <source>
        <dbReference type="ARBA" id="ARBA00022598"/>
    </source>
</evidence>
<dbReference type="GO" id="GO:0016740">
    <property type="term" value="F:transferase activity"/>
    <property type="evidence" value="ECO:0007669"/>
    <property type="project" value="UniProtKB-KW"/>
</dbReference>
<dbReference type="HAMAP" id="MF_00120">
    <property type="entry name" value="GatA"/>
    <property type="match status" value="1"/>
</dbReference>
<evidence type="ECO:0000256" key="7">
    <source>
        <dbReference type="ARBA" id="ARBA00047407"/>
    </source>
</evidence>
<evidence type="ECO:0000256" key="3">
    <source>
        <dbReference type="ARBA" id="ARBA00022741"/>
    </source>
</evidence>
<keyword evidence="12" id="KW-1185">Reference proteome</keyword>
<organism evidence="11 12">
    <name type="scientific">Corynebacterium hindlerae</name>
    <dbReference type="NCBI Taxonomy" id="699041"/>
    <lineage>
        <taxon>Bacteria</taxon>
        <taxon>Bacillati</taxon>
        <taxon>Actinomycetota</taxon>
        <taxon>Actinomycetes</taxon>
        <taxon>Mycobacteriales</taxon>
        <taxon>Corynebacteriaceae</taxon>
        <taxon>Corynebacterium</taxon>
    </lineage>
</organism>
<dbReference type="InterPro" id="IPR004412">
    <property type="entry name" value="GatA"/>
</dbReference>
<dbReference type="EC" id="6.3.5.7" evidence="8"/>
<dbReference type="InterPro" id="IPR000120">
    <property type="entry name" value="Amidase"/>
</dbReference>
<dbReference type="GO" id="GO:0006412">
    <property type="term" value="P:translation"/>
    <property type="evidence" value="ECO:0007669"/>
    <property type="project" value="UniProtKB-UniRule"/>
</dbReference>
<feature type="domain" description="Amidase" evidence="10">
    <location>
        <begin position="35"/>
        <end position="484"/>
    </location>
</feature>
<evidence type="ECO:0000313" key="12">
    <source>
        <dbReference type="Proteomes" id="UP000515570"/>
    </source>
</evidence>
<dbReference type="PROSITE" id="PS00571">
    <property type="entry name" value="AMIDASES"/>
    <property type="match status" value="1"/>
</dbReference>
<feature type="active site" description="Charge relay system" evidence="8">
    <location>
        <position position="165"/>
    </location>
</feature>
<keyword evidence="2 8" id="KW-0436">Ligase</keyword>
<comment type="similarity">
    <text evidence="1 8">Belongs to the amidase family. GatA subfamily.</text>
</comment>
<dbReference type="GO" id="GO:0005524">
    <property type="term" value="F:ATP binding"/>
    <property type="evidence" value="ECO:0007669"/>
    <property type="project" value="UniProtKB-KW"/>
</dbReference>
<proteinExistence type="inferred from homology"/>
<dbReference type="Pfam" id="PF01425">
    <property type="entry name" value="Amidase"/>
    <property type="match status" value="1"/>
</dbReference>
<feature type="active site" description="Acyl-ester intermediate" evidence="8">
    <location>
        <position position="189"/>
    </location>
</feature>
<dbReference type="InterPro" id="IPR023631">
    <property type="entry name" value="Amidase_dom"/>
</dbReference>
<evidence type="ECO:0000256" key="1">
    <source>
        <dbReference type="ARBA" id="ARBA00008069"/>
    </source>
</evidence>
<dbReference type="InterPro" id="IPR020556">
    <property type="entry name" value="Amidase_CS"/>
</dbReference>
<dbReference type="PANTHER" id="PTHR11895:SF151">
    <property type="entry name" value="GLUTAMYL-TRNA(GLN) AMIDOTRANSFERASE SUBUNIT A"/>
    <property type="match status" value="1"/>
</dbReference>
<dbReference type="AlphaFoldDB" id="A0A7G5FET4"/>
<dbReference type="GO" id="GO:0050567">
    <property type="term" value="F:glutaminyl-tRNA synthase (glutamine-hydrolyzing) activity"/>
    <property type="evidence" value="ECO:0007669"/>
    <property type="project" value="UniProtKB-UniRule"/>
</dbReference>
<name>A0A7G5FET4_9CORY</name>
<protein>
    <recommendedName>
        <fullName evidence="8">Glutamyl-tRNA(Gln) amidotransferase subunit A</fullName>
        <shortName evidence="8">Glu-ADT subunit A</shortName>
        <ecNumber evidence="8">6.3.5.7</ecNumber>
    </recommendedName>
</protein>
<gene>
    <name evidence="8 11" type="primary">gatA</name>
    <name evidence="11" type="ORF">HW450_12495</name>
</gene>
<dbReference type="InterPro" id="IPR036928">
    <property type="entry name" value="AS_sf"/>
</dbReference>
<dbReference type="EMBL" id="CP059833">
    <property type="protein sequence ID" value="QMV85125.1"/>
    <property type="molecule type" value="Genomic_DNA"/>
</dbReference>
<evidence type="ECO:0000256" key="9">
    <source>
        <dbReference type="SAM" id="MobiDB-lite"/>
    </source>
</evidence>
<comment type="function">
    <text evidence="6 8">Allows the formation of correctly charged Gln-tRNA(Gln) through the transamidation of misacylated Glu-tRNA(Gln) in organisms which lack glutaminyl-tRNA synthetase. The reaction takes place in the presence of glutamine and ATP through an activated gamma-phospho-Glu-tRNA(Gln).</text>
</comment>
<evidence type="ECO:0000313" key="11">
    <source>
        <dbReference type="EMBL" id="QMV85125.1"/>
    </source>
</evidence>
<keyword evidence="4 8" id="KW-0067">ATP-binding</keyword>
<keyword evidence="5 8" id="KW-0648">Protein biosynthesis</keyword>
<dbReference type="NCBIfam" id="TIGR00132">
    <property type="entry name" value="gatA"/>
    <property type="match status" value="1"/>
</dbReference>
<feature type="active site" description="Charge relay system" evidence="8">
    <location>
        <position position="90"/>
    </location>
</feature>
<dbReference type="RefSeq" id="WP_182385931.1">
    <property type="nucleotide sequence ID" value="NZ_CP059833.1"/>
</dbReference>
<dbReference type="SUPFAM" id="SSF75304">
    <property type="entry name" value="Amidase signature (AS) enzymes"/>
    <property type="match status" value="1"/>
</dbReference>
<sequence>MNKYLVGAEGSSELTAMTAAALAEKIHSREVSSVEVTQAHLDRIADIDGELHAFLHVGAEAALAAAKDVDEQIAAGTVASPLAGVPLALKDVLTTTDAPTTAASKILEGYMSPYDATVTRKIREAGIPILGKTNMDEFAMGSSTENSAYGPTKNPWDLERTPGGSGGGSSAALASGEAPLAIGTDTGGSIRQPAALTNTVGVKPTYGTVSRYGLIACASSLDQAGPTARTVLDTALLHEVIAGHDKFDATSVDRPVAPVVAAAREGANGDLKGVRVGVVKQFDREGWQPGVLEAFHAAVAQLKEQGAEVVEVDCSHFDDALAAYYLILPCEVSSNLARFDGMRYGLRVGDDGTRSADEVMALSRAEGFGPEVKRRIILGTYALSVGYYDAYYLQAQRVRTLIAEDFRKAYEQCDVLVAPTTPTTAFKLGEKVSDPMAMYNFDLCTLPLNLAGLCGMSLPAGLASDTGLPVGLQIMAPAFADDRLYRVGAAFEAGRK</sequence>
<evidence type="ECO:0000256" key="6">
    <source>
        <dbReference type="ARBA" id="ARBA00025295"/>
    </source>
</evidence>
<accession>A0A7G5FET4</accession>
<keyword evidence="11" id="KW-0808">Transferase</keyword>
<comment type="catalytic activity">
    <reaction evidence="7 8">
        <text>L-glutamyl-tRNA(Gln) + L-glutamine + ATP + H2O = L-glutaminyl-tRNA(Gln) + L-glutamate + ADP + phosphate + H(+)</text>
        <dbReference type="Rhea" id="RHEA:17521"/>
        <dbReference type="Rhea" id="RHEA-COMP:9681"/>
        <dbReference type="Rhea" id="RHEA-COMP:9684"/>
        <dbReference type="ChEBI" id="CHEBI:15377"/>
        <dbReference type="ChEBI" id="CHEBI:15378"/>
        <dbReference type="ChEBI" id="CHEBI:29985"/>
        <dbReference type="ChEBI" id="CHEBI:30616"/>
        <dbReference type="ChEBI" id="CHEBI:43474"/>
        <dbReference type="ChEBI" id="CHEBI:58359"/>
        <dbReference type="ChEBI" id="CHEBI:78520"/>
        <dbReference type="ChEBI" id="CHEBI:78521"/>
        <dbReference type="ChEBI" id="CHEBI:456216"/>
        <dbReference type="EC" id="6.3.5.7"/>
    </reaction>
</comment>
<evidence type="ECO:0000256" key="8">
    <source>
        <dbReference type="HAMAP-Rule" id="MF_00120"/>
    </source>
</evidence>
<evidence type="ECO:0000256" key="5">
    <source>
        <dbReference type="ARBA" id="ARBA00022917"/>
    </source>
</evidence>
<evidence type="ECO:0000259" key="10">
    <source>
        <dbReference type="Pfam" id="PF01425"/>
    </source>
</evidence>
<dbReference type="PANTHER" id="PTHR11895">
    <property type="entry name" value="TRANSAMIDASE"/>
    <property type="match status" value="1"/>
</dbReference>
<dbReference type="Proteomes" id="UP000515570">
    <property type="component" value="Chromosome"/>
</dbReference>
<reference evidence="11 12" key="1">
    <citation type="submission" date="2020-07" db="EMBL/GenBank/DDBJ databases">
        <title>non toxigenic Corynebacterium sp. nov from a clinical source.</title>
        <authorList>
            <person name="Bernier A.-M."/>
            <person name="Bernard K."/>
        </authorList>
    </citation>
    <scope>NUCLEOTIDE SEQUENCE [LARGE SCALE GENOMIC DNA]</scope>
    <source>
        <strain evidence="12">NML 93-0612</strain>
    </source>
</reference>